<protein>
    <submittedName>
        <fullName evidence="5">Aldehyde dehydrogenase family protein</fullName>
    </submittedName>
</protein>
<dbReference type="PANTHER" id="PTHR11699">
    <property type="entry name" value="ALDEHYDE DEHYDROGENASE-RELATED"/>
    <property type="match status" value="1"/>
</dbReference>
<dbReference type="EMBL" id="JBIGHV010000001">
    <property type="protein sequence ID" value="MFG6428912.1"/>
    <property type="molecule type" value="Genomic_DNA"/>
</dbReference>
<dbReference type="Proteomes" id="UP001606210">
    <property type="component" value="Unassembled WGS sequence"/>
</dbReference>
<evidence type="ECO:0000256" key="1">
    <source>
        <dbReference type="ARBA" id="ARBA00023002"/>
    </source>
</evidence>
<evidence type="ECO:0000259" key="4">
    <source>
        <dbReference type="Pfam" id="PF00171"/>
    </source>
</evidence>
<evidence type="ECO:0000256" key="2">
    <source>
        <dbReference type="PROSITE-ProRule" id="PRU10007"/>
    </source>
</evidence>
<dbReference type="PROSITE" id="PS00687">
    <property type="entry name" value="ALDEHYDE_DEHYDR_GLU"/>
    <property type="match status" value="1"/>
</dbReference>
<feature type="domain" description="Aldehyde dehydrogenase" evidence="4">
    <location>
        <begin position="34"/>
        <end position="501"/>
    </location>
</feature>
<dbReference type="Gene3D" id="3.40.605.10">
    <property type="entry name" value="Aldehyde Dehydrogenase, Chain A, domain 1"/>
    <property type="match status" value="1"/>
</dbReference>
<dbReference type="InterPro" id="IPR016160">
    <property type="entry name" value="Ald_DH_CS_CYS"/>
</dbReference>
<dbReference type="InterPro" id="IPR015590">
    <property type="entry name" value="Aldehyde_DH_dom"/>
</dbReference>
<name>A0ABW7EX30_9BURK</name>
<gene>
    <name evidence="5" type="ORF">ACG00Y_03260</name>
</gene>
<dbReference type="InterPro" id="IPR016163">
    <property type="entry name" value="Ald_DH_C"/>
</dbReference>
<proteinExistence type="inferred from homology"/>
<dbReference type="Gene3D" id="3.40.309.10">
    <property type="entry name" value="Aldehyde Dehydrogenase, Chain A, domain 2"/>
    <property type="match status" value="1"/>
</dbReference>
<dbReference type="PROSITE" id="PS00070">
    <property type="entry name" value="ALDEHYDE_DEHYDR_CYS"/>
    <property type="match status" value="1"/>
</dbReference>
<comment type="caution">
    <text evidence="5">The sequence shown here is derived from an EMBL/GenBank/DDBJ whole genome shotgun (WGS) entry which is preliminary data.</text>
</comment>
<dbReference type="SUPFAM" id="SSF53720">
    <property type="entry name" value="ALDH-like"/>
    <property type="match status" value="1"/>
</dbReference>
<keyword evidence="6" id="KW-1185">Reference proteome</keyword>
<dbReference type="RefSeq" id="WP_394475921.1">
    <property type="nucleotide sequence ID" value="NZ_JBIGHV010000001.1"/>
</dbReference>
<dbReference type="InterPro" id="IPR016161">
    <property type="entry name" value="Ald_DH/histidinol_DH"/>
</dbReference>
<sequence>MADRAPTEFDGHPVAPATRAFLRRAHRFLIDGEWAEGSAGETLASSDPATGLPLATVAAGSPADMDRAVAAARRAFDGGWSRTGARERTRLMTRLARLLEARAEVFTEVEVLDNGMPRAIAALTVANCVEMLDYYAGATLSIEGRTTTPPPHVTALAEALTYTVREPVGVVGQIVPWNVPLSTAILKLAPALAAGCTVVLKPAEETPLSALLLGELIIEAGFPPGVVNIVNGRGESVGAALAAHPDVDKISFTGSTEVGRKIVIAAACNLKKVSLELGGKSPVVVMPDADLSLAVPGVAMATFFLQGQNCMAGTRIFVHEAIHDELVRGLAAFADGMVLGHGLDPATQVGPLISAGHRARVMGYVHGGEAAGATRVAGMAQPAGPGHFMRPVIFTGAQPHMALMREEIFGPVMAIQRFASNDIEQIAALANDSPFGLSGSVWTRDLSFAHKLVSRIRSGQVSINCHGAIGTNIPFGGMRQSGWGREFGREGLDAYLETKAVTARL</sequence>
<accession>A0ABW7EX30</accession>
<comment type="similarity">
    <text evidence="3">Belongs to the aldehyde dehydrogenase family.</text>
</comment>
<dbReference type="InterPro" id="IPR016162">
    <property type="entry name" value="Ald_DH_N"/>
</dbReference>
<feature type="active site" evidence="2">
    <location>
        <position position="276"/>
    </location>
</feature>
<dbReference type="InterPro" id="IPR029510">
    <property type="entry name" value="Ald_DH_CS_GLU"/>
</dbReference>
<dbReference type="Pfam" id="PF00171">
    <property type="entry name" value="Aldedh"/>
    <property type="match status" value="1"/>
</dbReference>
<reference evidence="5 6" key="1">
    <citation type="submission" date="2024-08" db="EMBL/GenBank/DDBJ databases">
        <authorList>
            <person name="Lu H."/>
        </authorList>
    </citation>
    <scope>NUCLEOTIDE SEQUENCE [LARGE SCALE GENOMIC DNA]</scope>
    <source>
        <strain evidence="5 6">LYH14W</strain>
    </source>
</reference>
<evidence type="ECO:0000313" key="6">
    <source>
        <dbReference type="Proteomes" id="UP001606210"/>
    </source>
</evidence>
<keyword evidence="1 3" id="KW-0560">Oxidoreductase</keyword>
<evidence type="ECO:0000256" key="3">
    <source>
        <dbReference type="RuleBase" id="RU003345"/>
    </source>
</evidence>
<organism evidence="5 6">
    <name type="scientific">Pelomonas parva</name>
    <dbReference type="NCBI Taxonomy" id="3299032"/>
    <lineage>
        <taxon>Bacteria</taxon>
        <taxon>Pseudomonadati</taxon>
        <taxon>Pseudomonadota</taxon>
        <taxon>Betaproteobacteria</taxon>
        <taxon>Burkholderiales</taxon>
        <taxon>Sphaerotilaceae</taxon>
        <taxon>Roseateles</taxon>
    </lineage>
</organism>
<evidence type="ECO:0000313" key="5">
    <source>
        <dbReference type="EMBL" id="MFG6428912.1"/>
    </source>
</evidence>